<evidence type="ECO:0000256" key="2">
    <source>
        <dbReference type="ARBA" id="ARBA00022553"/>
    </source>
</evidence>
<dbReference type="InterPro" id="IPR023213">
    <property type="entry name" value="CAT-like_dom_sf"/>
</dbReference>
<dbReference type="SUPFAM" id="SSF47336">
    <property type="entry name" value="ACP-like"/>
    <property type="match status" value="1"/>
</dbReference>
<dbReference type="Pfam" id="PF00501">
    <property type="entry name" value="AMP-binding"/>
    <property type="match status" value="2"/>
</dbReference>
<dbReference type="SUPFAM" id="SSF56801">
    <property type="entry name" value="Acetyl-CoA synthetase-like"/>
    <property type="match status" value="2"/>
</dbReference>
<dbReference type="Pfam" id="PF13193">
    <property type="entry name" value="AMP-binding_C"/>
    <property type="match status" value="1"/>
</dbReference>
<dbReference type="Proteomes" id="UP000663881">
    <property type="component" value="Unassembled WGS sequence"/>
</dbReference>
<protein>
    <recommendedName>
        <fullName evidence="3">Carrier domain-containing protein</fullName>
    </recommendedName>
</protein>
<name>A0A819RYL3_9BILA</name>
<dbReference type="Gene3D" id="3.40.50.980">
    <property type="match status" value="2"/>
</dbReference>
<dbReference type="SUPFAM" id="SSF52777">
    <property type="entry name" value="CoA-dependent acyltransferases"/>
    <property type="match status" value="4"/>
</dbReference>
<evidence type="ECO:0000259" key="3">
    <source>
        <dbReference type="PROSITE" id="PS50075"/>
    </source>
</evidence>
<dbReference type="InterPro" id="IPR010071">
    <property type="entry name" value="AA_adenyl_dom"/>
</dbReference>
<dbReference type="GO" id="GO:0031177">
    <property type="term" value="F:phosphopantetheine binding"/>
    <property type="evidence" value="ECO:0007669"/>
    <property type="project" value="TreeGrafter"/>
</dbReference>
<dbReference type="Pfam" id="PF00668">
    <property type="entry name" value="Condensation"/>
    <property type="match status" value="2"/>
</dbReference>
<dbReference type="NCBIfam" id="TIGR01733">
    <property type="entry name" value="AA-adenyl-dom"/>
    <property type="match status" value="1"/>
</dbReference>
<dbReference type="InterPro" id="IPR009081">
    <property type="entry name" value="PP-bd_ACP"/>
</dbReference>
<dbReference type="Gene3D" id="3.30.300.30">
    <property type="match status" value="1"/>
</dbReference>
<evidence type="ECO:0000256" key="1">
    <source>
        <dbReference type="ARBA" id="ARBA00022450"/>
    </source>
</evidence>
<dbReference type="Gene3D" id="3.30.559.30">
    <property type="entry name" value="Nonribosomal peptide synthetase, condensation domain"/>
    <property type="match status" value="2"/>
</dbReference>
<comment type="caution">
    <text evidence="4">The sequence shown here is derived from an EMBL/GenBank/DDBJ whole genome shotgun (WGS) entry which is preliminary data.</text>
</comment>
<dbReference type="InterPro" id="IPR036736">
    <property type="entry name" value="ACP-like_sf"/>
</dbReference>
<keyword evidence="1" id="KW-0596">Phosphopantetheine</keyword>
<dbReference type="InterPro" id="IPR020845">
    <property type="entry name" value="AMP-binding_CS"/>
</dbReference>
<dbReference type="Gene3D" id="3.30.559.10">
    <property type="entry name" value="Chloramphenicol acetyltransferase-like domain"/>
    <property type="match status" value="2"/>
</dbReference>
<organism evidence="4 5">
    <name type="scientific">Adineta steineri</name>
    <dbReference type="NCBI Taxonomy" id="433720"/>
    <lineage>
        <taxon>Eukaryota</taxon>
        <taxon>Metazoa</taxon>
        <taxon>Spiralia</taxon>
        <taxon>Gnathifera</taxon>
        <taxon>Rotifera</taxon>
        <taxon>Eurotatoria</taxon>
        <taxon>Bdelloidea</taxon>
        <taxon>Adinetida</taxon>
        <taxon>Adinetidae</taxon>
        <taxon>Adineta</taxon>
    </lineage>
</organism>
<feature type="domain" description="Carrier" evidence="3">
    <location>
        <begin position="487"/>
        <end position="565"/>
    </location>
</feature>
<dbReference type="GO" id="GO:0003824">
    <property type="term" value="F:catalytic activity"/>
    <property type="evidence" value="ECO:0007669"/>
    <property type="project" value="InterPro"/>
</dbReference>
<gene>
    <name evidence="4" type="ORF">OKA104_LOCUS32996</name>
</gene>
<dbReference type="GO" id="GO:0005829">
    <property type="term" value="C:cytosol"/>
    <property type="evidence" value="ECO:0007669"/>
    <property type="project" value="TreeGrafter"/>
</dbReference>
<dbReference type="CDD" id="cd05930">
    <property type="entry name" value="A_NRPS"/>
    <property type="match status" value="1"/>
</dbReference>
<proteinExistence type="predicted"/>
<dbReference type="GO" id="GO:0043041">
    <property type="term" value="P:amino acid activation for nonribosomal peptide biosynthetic process"/>
    <property type="evidence" value="ECO:0007669"/>
    <property type="project" value="TreeGrafter"/>
</dbReference>
<dbReference type="EMBL" id="CAJOAY010004094">
    <property type="protein sequence ID" value="CAF4054469.1"/>
    <property type="molecule type" value="Genomic_DNA"/>
</dbReference>
<dbReference type="InterPro" id="IPR045851">
    <property type="entry name" value="AMP-bd_C_sf"/>
</dbReference>
<dbReference type="PROSITE" id="PS50075">
    <property type="entry name" value="CARRIER"/>
    <property type="match status" value="1"/>
</dbReference>
<dbReference type="GO" id="GO:0044550">
    <property type="term" value="P:secondary metabolite biosynthetic process"/>
    <property type="evidence" value="ECO:0007669"/>
    <property type="project" value="TreeGrafter"/>
</dbReference>
<dbReference type="PANTHER" id="PTHR45527:SF1">
    <property type="entry name" value="FATTY ACID SYNTHASE"/>
    <property type="match status" value="1"/>
</dbReference>
<dbReference type="Pfam" id="PF00550">
    <property type="entry name" value="PP-binding"/>
    <property type="match status" value="1"/>
</dbReference>
<dbReference type="InterPro" id="IPR042099">
    <property type="entry name" value="ANL_N_sf"/>
</dbReference>
<dbReference type="InterPro" id="IPR000873">
    <property type="entry name" value="AMP-dep_synth/lig_dom"/>
</dbReference>
<accession>A0A819RYL3</accession>
<dbReference type="PROSITE" id="PS00455">
    <property type="entry name" value="AMP_BINDING"/>
    <property type="match status" value="2"/>
</dbReference>
<sequence>QSLTYAELLHYVQILSLTLLNEYHIVPGEVVCQCVERSLSMVIGIMAIEMTGGIYCPLSPRDPEHRLYTLVQQTQSRLVLFHWLTKMKFDNNSISFDIGIILTSNDVTSHINVDRLSSITATPNDIAYIIFTSGSTGIPKAIQARHENFIHFMNSLVKIDVFNKDDTAVQIGRCSFDIHIQEILGTLMHGATLVMVHPRGTIDFDYLSNVVQTKQITYMFMVPSLLQGFFTLMAQSSKTITSKHFRSLCSGGEPFSVKLSALIANNSVSEYNVWNYYGPAEITIACTLHLVDVKANSTSIPIGRSLPNYRCLILNKFLQNTSINQEGELFVGGVGVFTGYLGRDDLTAKALIKVDDELFYRTGDLVRMDNNGPIHYQGRMDHQIKLHGQRIELGEIERCLFNIASISACVVIKWNDDHLVAYVQSSHINENELREHCQSYLPSHMIPSLFIILDKLPLNANGKIDRKLLPSPNLSSTHLADHDILLLPMNEIEIIIHHIWCDIFKQNQISTNTNIFSFGGHSLMIMQLFHRYKTQFHLQTSSLSISSLFQHPTIIHHAQLIQQIVNMTKNLNEYYWSSLHIMKARASYAQERIFLDEHIRFSSTNNHTNMYVIPLIYRIISINNHISISRLQHAFQSIITKHQILRTALYLDTNGTIIQHCLDTNTIINDKKSSGFSTNLPDEEHEQNKIVKKILNQSNLFDLSIGHVINCHILRHQQSNHSFTQNNDDLLTKDDLILFTIHHAMFDGASTSIFLRDLTLAYQSNDLLPIDDNSFQYIDYSIHEHIMDMTLSQQFWLLELKGYNLTRQLSLPVDRQRSLTEQRSGLASSAQMTFDDEICASFLNYASSHHLTLFQLGLSIFYVFLFKLTHGQSDLCIGSINANRYRSELVNMIGMFVSTLPYRFELDPHWSFDEVVKYVREKCLSILEHSHYPLQHILSDLHFTQSNVSFLETMFDFITVSDEDNDLCLNGANLEEVSLNLSYEMAKFDFSLSFIYNPSSDDNRLCCSFICSSDLFDETTVGKIGRRFQYVLEQLFSSKSSTNYIDLCCTSISKVDLILPEEVEERQAIMFHRLENISNEAPASFAQYRIWSKNQRDVDTDQSSLTTHNMSFFYRLYTGDILSVKQLRHALQLVVTKHGSLHTSIIYDSDNNQLMQRVLTQQDINDDMFTITESSYETDEQLNAIIENEKCNSQLFDLIKGLVLRCRIIYYKQVSSNNILSDKDLLIFNIHHAFFDFPSMNIFLHDLNQAYTTGQLAIDNDTTLRYIDYALIEQQMSMTGATMFWLDAFHDCKLDQPLPLPFDRYRLMNEHRTNRATSISFDFGQDLSHHFLLYASSNNIKHEHLALATYFIFLFKLTNGEKDLCIAMNIDNRYRDELKSIIGLFENIIPLRCQLDPHWYFQYLLDYVRETTTKSSKYSYFPLQHILNQHSNVSKPTFLDLSFEFLSSMTNSDNKLTMIGDSQLSSIPVTININDFSLIIQEDLNVNQLSCTMNASLDLFNVETIDSISQRFHSILRQLFTPVDNQMNKPIYEISLTLPNERLLMQSMNNTQVSFHSSLTCIHHEFVYQAIKYPQKLAVELDEQSLTYAELLHYVQILSLTLLNEYHIVPGEVVCQCVERSLSMVIGIMGIEMAGGVYCPLSPRDPQHRLYALTQQTQSRLVLLHHLTKVKFYLNIVVLDIDSILNISNMDNKVNNNCFSSVKVKGKEIAYIIFTSGSTGIPKAVQVRHKNFIDCIHSFIYINLFNKNDTVIQIARCSFDIHVQEILGTLLAGGTLVMLHQGGNIDFDYLAKVFENKQITYITAVPSILHIFFTSIQQNKNMKAVKYLRSLCGGGE</sequence>
<dbReference type="Gene3D" id="1.10.1200.10">
    <property type="entry name" value="ACP-like"/>
    <property type="match status" value="1"/>
</dbReference>
<evidence type="ECO:0000313" key="4">
    <source>
        <dbReference type="EMBL" id="CAF4054469.1"/>
    </source>
</evidence>
<dbReference type="InterPro" id="IPR025110">
    <property type="entry name" value="AMP-bd_C"/>
</dbReference>
<dbReference type="PANTHER" id="PTHR45527">
    <property type="entry name" value="NONRIBOSOMAL PEPTIDE SYNTHETASE"/>
    <property type="match status" value="1"/>
</dbReference>
<dbReference type="InterPro" id="IPR001242">
    <property type="entry name" value="Condensation_dom"/>
</dbReference>
<reference evidence="4" key="1">
    <citation type="submission" date="2021-02" db="EMBL/GenBank/DDBJ databases">
        <authorList>
            <person name="Nowell W R."/>
        </authorList>
    </citation>
    <scope>NUCLEOTIDE SEQUENCE</scope>
</reference>
<dbReference type="Gene3D" id="3.40.50.12780">
    <property type="entry name" value="N-terminal domain of ligase-like"/>
    <property type="match status" value="1"/>
</dbReference>
<feature type="non-terminal residue" evidence="4">
    <location>
        <position position="1"/>
    </location>
</feature>
<keyword evidence="2" id="KW-0597">Phosphoprotein</keyword>
<evidence type="ECO:0000313" key="5">
    <source>
        <dbReference type="Proteomes" id="UP000663881"/>
    </source>
</evidence>